<sequence length="102" mass="11445">MKKAAILISLVIACFVPTLVDKSIDDAFVQIVAMDYQYKVDAMITPSVQPLTVEKKIDKESIKQKVANASQTLIKNDLCIELAFVSIENRYLLPIQHSSNYL</sequence>
<name>A0ABS2QY63_9BACI</name>
<accession>A0ABS2QY63</accession>
<gene>
    <name evidence="1" type="ORF">JOC83_002263</name>
</gene>
<proteinExistence type="predicted"/>
<reference evidence="1 2" key="1">
    <citation type="submission" date="2021-01" db="EMBL/GenBank/DDBJ databases">
        <title>Genomic Encyclopedia of Type Strains, Phase IV (KMG-IV): sequencing the most valuable type-strain genomes for metagenomic binning, comparative biology and taxonomic classification.</title>
        <authorList>
            <person name="Goeker M."/>
        </authorList>
    </citation>
    <scope>NUCLEOTIDE SEQUENCE [LARGE SCALE GENOMIC DNA]</scope>
    <source>
        <strain evidence="1 2">DSM 104297</strain>
    </source>
</reference>
<organism evidence="1 2">
    <name type="scientific">Priestia iocasae</name>
    <dbReference type="NCBI Taxonomy" id="2291674"/>
    <lineage>
        <taxon>Bacteria</taxon>
        <taxon>Bacillati</taxon>
        <taxon>Bacillota</taxon>
        <taxon>Bacilli</taxon>
        <taxon>Bacillales</taxon>
        <taxon>Bacillaceae</taxon>
        <taxon>Priestia</taxon>
    </lineage>
</organism>
<comment type="caution">
    <text evidence="1">The sequence shown here is derived from an EMBL/GenBank/DDBJ whole genome shotgun (WGS) entry which is preliminary data.</text>
</comment>
<evidence type="ECO:0000313" key="1">
    <source>
        <dbReference type="EMBL" id="MBM7703414.1"/>
    </source>
</evidence>
<dbReference type="Proteomes" id="UP000809829">
    <property type="component" value="Unassembled WGS sequence"/>
</dbReference>
<protein>
    <submittedName>
        <fullName evidence="1">Uncharacterized protein</fullName>
    </submittedName>
</protein>
<evidence type="ECO:0000313" key="2">
    <source>
        <dbReference type="Proteomes" id="UP000809829"/>
    </source>
</evidence>
<dbReference type="RefSeq" id="WP_205187279.1">
    <property type="nucleotide sequence ID" value="NZ_JAFBFC010000004.1"/>
</dbReference>
<keyword evidence="2" id="KW-1185">Reference proteome</keyword>
<dbReference type="EMBL" id="JAFBFC010000004">
    <property type="protein sequence ID" value="MBM7703414.1"/>
    <property type="molecule type" value="Genomic_DNA"/>
</dbReference>